<organism evidence="1 2">
    <name type="scientific">Cotesia congregata</name>
    <name type="common">Parasitoid wasp</name>
    <name type="synonym">Apanteles congregatus</name>
    <dbReference type="NCBI Taxonomy" id="51543"/>
    <lineage>
        <taxon>Eukaryota</taxon>
        <taxon>Metazoa</taxon>
        <taxon>Ecdysozoa</taxon>
        <taxon>Arthropoda</taxon>
        <taxon>Hexapoda</taxon>
        <taxon>Insecta</taxon>
        <taxon>Pterygota</taxon>
        <taxon>Neoptera</taxon>
        <taxon>Endopterygota</taxon>
        <taxon>Hymenoptera</taxon>
        <taxon>Apocrita</taxon>
        <taxon>Ichneumonoidea</taxon>
        <taxon>Braconidae</taxon>
        <taxon>Microgastrinae</taxon>
        <taxon>Cotesia</taxon>
    </lineage>
</organism>
<dbReference type="OrthoDB" id="7669408at2759"/>
<gene>
    <name evidence="1" type="ORF">HICCMSTLAB_LOCUS9216</name>
</gene>
<protein>
    <submittedName>
        <fullName evidence="1">Uncharacterized protein</fullName>
    </submittedName>
</protein>
<proteinExistence type="predicted"/>
<keyword evidence="2" id="KW-1185">Reference proteome</keyword>
<name>A0A8J2HHY2_COTCN</name>
<dbReference type="Proteomes" id="UP000786811">
    <property type="component" value="Unassembled WGS sequence"/>
</dbReference>
<comment type="caution">
    <text evidence="1">The sequence shown here is derived from an EMBL/GenBank/DDBJ whole genome shotgun (WGS) entry which is preliminary data.</text>
</comment>
<accession>A0A8J2HHY2</accession>
<evidence type="ECO:0000313" key="1">
    <source>
        <dbReference type="EMBL" id="CAG5099751.1"/>
    </source>
</evidence>
<dbReference type="AlphaFoldDB" id="A0A8J2HHY2"/>
<evidence type="ECO:0000313" key="2">
    <source>
        <dbReference type="Proteomes" id="UP000786811"/>
    </source>
</evidence>
<dbReference type="EMBL" id="CAJNRD030001122">
    <property type="protein sequence ID" value="CAG5099751.1"/>
    <property type="molecule type" value="Genomic_DNA"/>
</dbReference>
<sequence>MNPVQIGCLKPKIFLVKGFFSKFNFGKLFEQSENVLEKFKKFLCLENPRGTLEWLDNFDLNKNYQFESREFLISDVELETLCRQRGYNFSVKSELEELDVPTYILKQKWGINLLESFKIDRKPKAPENEIDSSLKMIPTPENLDIDIETPPKEEKSKIEEQDDVSAWHEVFTRTVQHIKDVGEFVSKLSNEKNEPKVKFSILPEPPGPRADIAIVRSADDFKRLTALKNILVSENFIHQHSPQPRILVHEFFRGPIKSRNSEYLLNFLIKANRRKKLERSTKEMEVYDLFEKIVCGKRKSQNRGTKRVIIVDAELGSNYPPGCRINRAQCRWRH</sequence>
<reference evidence="1" key="1">
    <citation type="submission" date="2021-04" db="EMBL/GenBank/DDBJ databases">
        <authorList>
            <person name="Chebbi M.A.C M."/>
        </authorList>
    </citation>
    <scope>NUCLEOTIDE SEQUENCE</scope>
</reference>